<dbReference type="AlphaFoldDB" id="A0A1S3XYP5"/>
<dbReference type="InterPro" id="IPR004864">
    <property type="entry name" value="LEA_2"/>
</dbReference>
<dbReference type="PaxDb" id="4097-A0A1S3XYP5"/>
<dbReference type="GO" id="GO:0005886">
    <property type="term" value="C:plasma membrane"/>
    <property type="evidence" value="ECO:0000318"/>
    <property type="project" value="GO_Central"/>
</dbReference>
<dbReference type="Pfam" id="PF03168">
    <property type="entry name" value="LEA_2"/>
    <property type="match status" value="1"/>
</dbReference>
<dbReference type="RefSeq" id="XP_016445053.1">
    <property type="nucleotide sequence ID" value="XM_016589567.2"/>
</dbReference>
<dbReference type="KEGG" id="nta:107770277"/>
<sequence>MSGPHLNGAYYGPSIPPPSKTYHRPGHGGGCCCNPFSCCCGCLFNCICTCIFQILCTLLVIVGVVAFVLWFILRPNKVNFHVADASLTQFDLSTKNNTLYYDLALNVSIRNPNKRIGIYYDSIEARALFHGQNFSSTNLEPFYQGHKNTTDLKIVFKGQNLIMLGDKEKSDYSGEKDSGVYAIGVKLYMRIRLKFGWIKTKKIKPMIMCDLKVPFKSNGTTSSSTTFERTECHLDW</sequence>
<keyword evidence="2 5" id="KW-0812">Transmembrane</keyword>
<evidence type="ECO:0000256" key="3">
    <source>
        <dbReference type="ARBA" id="ARBA00022989"/>
    </source>
</evidence>
<accession>A0A1S3XYP5</accession>
<evidence type="ECO:0000313" key="7">
    <source>
        <dbReference type="Proteomes" id="UP000790787"/>
    </source>
</evidence>
<dbReference type="GO" id="GO:0098542">
    <property type="term" value="P:defense response to other organism"/>
    <property type="evidence" value="ECO:0007669"/>
    <property type="project" value="InterPro"/>
</dbReference>
<keyword evidence="3 5" id="KW-1133">Transmembrane helix</keyword>
<keyword evidence="4 5" id="KW-0472">Membrane</keyword>
<dbReference type="STRING" id="4097.A0A1S3XYP5"/>
<proteinExistence type="predicted"/>
<dbReference type="RefSeq" id="XP_016445053.1">
    <property type="nucleotide sequence ID" value="XM_016589567.1"/>
</dbReference>
<dbReference type="Proteomes" id="UP000790787">
    <property type="component" value="Chromosome 2"/>
</dbReference>
<dbReference type="PANTHER" id="PTHR31415">
    <property type="entry name" value="OS05G0367900 PROTEIN"/>
    <property type="match status" value="1"/>
</dbReference>
<dbReference type="OMA" id="CPLNIHR"/>
<dbReference type="OrthoDB" id="1889094at2759"/>
<comment type="subcellular location">
    <subcellularLocation>
        <location evidence="1">Membrane</location>
        <topology evidence="1">Single-pass membrane protein</topology>
    </subcellularLocation>
</comment>
<name>A0A1S3XYP5_TOBAC</name>
<dbReference type="PANTHER" id="PTHR31415:SF4">
    <property type="entry name" value="NDR1_HIN1-LIKE PROTEIN 3"/>
    <property type="match status" value="1"/>
</dbReference>
<evidence type="ECO:0000256" key="4">
    <source>
        <dbReference type="ARBA" id="ARBA00023136"/>
    </source>
</evidence>
<dbReference type="InterPro" id="IPR044839">
    <property type="entry name" value="NDR1-like"/>
</dbReference>
<evidence type="ECO:0000259" key="6">
    <source>
        <dbReference type="Pfam" id="PF03168"/>
    </source>
</evidence>
<dbReference type="GO" id="GO:0009506">
    <property type="term" value="C:plasmodesma"/>
    <property type="evidence" value="ECO:0000318"/>
    <property type="project" value="GO_Central"/>
</dbReference>
<feature type="domain" description="Late embryogenesis abundant protein LEA-2 subgroup" evidence="6">
    <location>
        <begin position="107"/>
        <end position="203"/>
    </location>
</feature>
<dbReference type="GeneID" id="107770277"/>
<evidence type="ECO:0000256" key="1">
    <source>
        <dbReference type="ARBA" id="ARBA00004167"/>
    </source>
</evidence>
<protein>
    <submittedName>
        <fullName evidence="8">NDR1/HIN1-like protein 10</fullName>
    </submittedName>
    <submittedName>
        <fullName evidence="8">Protein YLS9</fullName>
    </submittedName>
</protein>
<gene>
    <name evidence="8" type="primary">LOC107770277</name>
</gene>
<evidence type="ECO:0000313" key="8">
    <source>
        <dbReference type="RefSeq" id="XP_016445053.1"/>
    </source>
</evidence>
<feature type="transmembrane region" description="Helical" evidence="5">
    <location>
        <begin position="51"/>
        <end position="73"/>
    </location>
</feature>
<organism evidence="7 8">
    <name type="scientific">Nicotiana tabacum</name>
    <name type="common">Common tobacco</name>
    <dbReference type="NCBI Taxonomy" id="4097"/>
    <lineage>
        <taxon>Eukaryota</taxon>
        <taxon>Viridiplantae</taxon>
        <taxon>Streptophyta</taxon>
        <taxon>Embryophyta</taxon>
        <taxon>Tracheophyta</taxon>
        <taxon>Spermatophyta</taxon>
        <taxon>Magnoliopsida</taxon>
        <taxon>eudicotyledons</taxon>
        <taxon>Gunneridae</taxon>
        <taxon>Pentapetalae</taxon>
        <taxon>asterids</taxon>
        <taxon>lamiids</taxon>
        <taxon>Solanales</taxon>
        <taxon>Solanaceae</taxon>
        <taxon>Nicotianoideae</taxon>
        <taxon>Nicotianeae</taxon>
        <taxon>Nicotiana</taxon>
    </lineage>
</organism>
<evidence type="ECO:0000256" key="2">
    <source>
        <dbReference type="ARBA" id="ARBA00022692"/>
    </source>
</evidence>
<reference evidence="7" key="1">
    <citation type="journal article" date="2014" name="Nat. Commun.">
        <title>The tobacco genome sequence and its comparison with those of tomato and potato.</title>
        <authorList>
            <person name="Sierro N."/>
            <person name="Battey J.N."/>
            <person name="Ouadi S."/>
            <person name="Bakaher N."/>
            <person name="Bovet L."/>
            <person name="Willig A."/>
            <person name="Goepfert S."/>
            <person name="Peitsch M.C."/>
            <person name="Ivanov N.V."/>
        </authorList>
    </citation>
    <scope>NUCLEOTIDE SEQUENCE [LARGE SCALE GENOMIC DNA]</scope>
</reference>
<reference evidence="8" key="2">
    <citation type="submission" date="2025-08" db="UniProtKB">
        <authorList>
            <consortium name="RefSeq"/>
        </authorList>
    </citation>
    <scope>IDENTIFICATION</scope>
    <source>
        <tissue evidence="8">Leaf</tissue>
    </source>
</reference>
<keyword evidence="7" id="KW-1185">Reference proteome</keyword>
<evidence type="ECO:0000256" key="5">
    <source>
        <dbReference type="SAM" id="Phobius"/>
    </source>
</evidence>